<feature type="region of interest" description="Disordered" evidence="9">
    <location>
        <begin position="220"/>
        <end position="245"/>
    </location>
</feature>
<dbReference type="InterPro" id="IPR019835">
    <property type="entry name" value="SWIB_domain"/>
</dbReference>
<evidence type="ECO:0000256" key="7">
    <source>
        <dbReference type="ARBA" id="ARBA00023136"/>
    </source>
</evidence>
<feature type="region of interest" description="Disordered" evidence="9">
    <location>
        <begin position="781"/>
        <end position="805"/>
    </location>
</feature>
<feature type="compositionally biased region" description="Polar residues" evidence="9">
    <location>
        <begin position="1485"/>
        <end position="1528"/>
    </location>
</feature>
<feature type="domain" description="DM2" evidence="12">
    <location>
        <begin position="673"/>
        <end position="756"/>
    </location>
</feature>
<dbReference type="InterPro" id="IPR058668">
    <property type="entry name" value="NERD_dom"/>
</dbReference>
<evidence type="ECO:0000256" key="9">
    <source>
        <dbReference type="SAM" id="MobiDB-lite"/>
    </source>
</evidence>
<feature type="compositionally biased region" description="Acidic residues" evidence="9">
    <location>
        <begin position="421"/>
        <end position="437"/>
    </location>
</feature>
<keyword evidence="6" id="KW-0496">Mitochondrion</keyword>
<feature type="compositionally biased region" description="Polar residues" evidence="9">
    <location>
        <begin position="1555"/>
        <end position="1567"/>
    </location>
</feature>
<proteinExistence type="predicted"/>
<dbReference type="InterPro" id="IPR003169">
    <property type="entry name" value="GYF"/>
</dbReference>
<reference evidence="13" key="1">
    <citation type="journal article" date="2020" name="bioRxiv">
        <title>Hybrid origin of Populus tomentosa Carr. identified through genome sequencing and phylogenomic analysis.</title>
        <authorList>
            <person name="An X."/>
            <person name="Gao K."/>
            <person name="Chen Z."/>
            <person name="Li J."/>
            <person name="Yang X."/>
            <person name="Yang X."/>
            <person name="Zhou J."/>
            <person name="Guo T."/>
            <person name="Zhao T."/>
            <person name="Huang S."/>
            <person name="Miao D."/>
            <person name="Khan W.U."/>
            <person name="Rao P."/>
            <person name="Ye M."/>
            <person name="Lei B."/>
            <person name="Liao W."/>
            <person name="Wang J."/>
            <person name="Ji L."/>
            <person name="Li Y."/>
            <person name="Guo B."/>
            <person name="Mustafa N.S."/>
            <person name="Li S."/>
            <person name="Yun Q."/>
            <person name="Keller S.R."/>
            <person name="Mao J."/>
            <person name="Zhang R."/>
            <person name="Strauss S.H."/>
        </authorList>
    </citation>
    <scope>NUCLEOTIDE SEQUENCE</scope>
    <source>
        <strain evidence="13">GM15</strain>
        <tissue evidence="13">Leaf</tissue>
    </source>
</reference>
<dbReference type="Pfam" id="PF02213">
    <property type="entry name" value="GYF"/>
    <property type="match status" value="1"/>
</dbReference>
<evidence type="ECO:0000256" key="2">
    <source>
        <dbReference type="ARBA" id="ARBA00004370"/>
    </source>
</evidence>
<dbReference type="SMART" id="SM00719">
    <property type="entry name" value="Plus3"/>
    <property type="match status" value="1"/>
</dbReference>
<protein>
    <submittedName>
        <fullName evidence="13">Uncharacterized protein</fullName>
    </submittedName>
</protein>
<dbReference type="PROSITE" id="PS51360">
    <property type="entry name" value="PLUS3"/>
    <property type="match status" value="1"/>
</dbReference>
<evidence type="ECO:0000313" key="13">
    <source>
        <dbReference type="EMBL" id="KAG6762902.1"/>
    </source>
</evidence>
<dbReference type="Proteomes" id="UP000886885">
    <property type="component" value="Chromosome 9A"/>
</dbReference>
<keyword evidence="7" id="KW-0472">Membrane</keyword>
<keyword evidence="4" id="KW-1133">Transmembrane helix</keyword>
<feature type="domain" description="Plus3" evidence="11">
    <location>
        <begin position="815"/>
        <end position="948"/>
    </location>
</feature>
<evidence type="ECO:0000256" key="8">
    <source>
        <dbReference type="SAM" id="Coils"/>
    </source>
</evidence>
<keyword evidence="3" id="KW-0812">Transmembrane</keyword>
<dbReference type="Pfam" id="PF03126">
    <property type="entry name" value="Plus-3"/>
    <property type="match status" value="1"/>
</dbReference>
<dbReference type="InterPro" id="IPR004343">
    <property type="entry name" value="Plus-3_dom"/>
</dbReference>
<feature type="region of interest" description="Disordered" evidence="9">
    <location>
        <begin position="1639"/>
        <end position="1749"/>
    </location>
</feature>
<feature type="compositionally biased region" description="Polar residues" evidence="9">
    <location>
        <begin position="1154"/>
        <end position="1166"/>
    </location>
</feature>
<evidence type="ECO:0000313" key="14">
    <source>
        <dbReference type="Proteomes" id="UP000886885"/>
    </source>
</evidence>
<dbReference type="InterPro" id="IPR003121">
    <property type="entry name" value="SWIB_MDM2_domain"/>
</dbReference>
<feature type="region of interest" description="Disordered" evidence="9">
    <location>
        <begin position="618"/>
        <end position="672"/>
    </location>
</feature>
<dbReference type="GO" id="GO:0005739">
    <property type="term" value="C:mitochondrion"/>
    <property type="evidence" value="ECO:0007669"/>
    <property type="project" value="UniProtKB-SubCell"/>
</dbReference>
<dbReference type="PANTHER" id="PTHR46695">
    <property type="entry name" value="ZINC FINGER CCCH DOMAIN-CONTAINING PROTEIN 44-RELATED"/>
    <property type="match status" value="1"/>
</dbReference>
<feature type="compositionally biased region" description="Acidic residues" evidence="9">
    <location>
        <begin position="96"/>
        <end position="120"/>
    </location>
</feature>
<name>A0A8X7Z8M8_POPTO</name>
<dbReference type="Pfam" id="PF07798">
    <property type="entry name" value="CCDC90-like"/>
    <property type="match status" value="1"/>
</dbReference>
<feature type="compositionally biased region" description="Basic and acidic residues" evidence="9">
    <location>
        <begin position="1033"/>
        <end position="1048"/>
    </location>
</feature>
<evidence type="ECO:0000259" key="10">
    <source>
        <dbReference type="PROSITE" id="PS50829"/>
    </source>
</evidence>
<feature type="compositionally biased region" description="Basic residues" evidence="9">
    <location>
        <begin position="791"/>
        <end position="801"/>
    </location>
</feature>
<dbReference type="InterPro" id="IPR024461">
    <property type="entry name" value="CCDC90-like"/>
</dbReference>
<dbReference type="PROSITE" id="PS51925">
    <property type="entry name" value="SWIB_MDM2"/>
    <property type="match status" value="1"/>
</dbReference>
<feature type="region of interest" description="Disordered" evidence="9">
    <location>
        <begin position="89"/>
        <end position="153"/>
    </location>
</feature>
<dbReference type="FunFam" id="3.90.70.200:FF:000002">
    <property type="entry name" value="Zinc finger CCCH domain-containing protein 19"/>
    <property type="match status" value="1"/>
</dbReference>
<feature type="compositionally biased region" description="Low complexity" evidence="9">
    <location>
        <begin position="138"/>
        <end position="153"/>
    </location>
</feature>
<dbReference type="Pfam" id="PF02201">
    <property type="entry name" value="SWIB"/>
    <property type="match status" value="1"/>
</dbReference>
<evidence type="ECO:0000256" key="6">
    <source>
        <dbReference type="ARBA" id="ARBA00023128"/>
    </source>
</evidence>
<gene>
    <name evidence="13" type="ORF">POTOM_033429</name>
</gene>
<keyword evidence="14" id="KW-1185">Reference proteome</keyword>
<keyword evidence="5 8" id="KW-0175">Coiled coil</keyword>
<feature type="region of interest" description="Disordered" evidence="9">
    <location>
        <begin position="419"/>
        <end position="462"/>
    </location>
</feature>
<dbReference type="CDD" id="cd10567">
    <property type="entry name" value="SWIB-MDM2_like"/>
    <property type="match status" value="1"/>
</dbReference>
<evidence type="ECO:0000256" key="1">
    <source>
        <dbReference type="ARBA" id="ARBA00004173"/>
    </source>
</evidence>
<organism evidence="13 14">
    <name type="scientific">Populus tomentosa</name>
    <name type="common">Chinese white poplar</name>
    <dbReference type="NCBI Taxonomy" id="118781"/>
    <lineage>
        <taxon>Eukaryota</taxon>
        <taxon>Viridiplantae</taxon>
        <taxon>Streptophyta</taxon>
        <taxon>Embryophyta</taxon>
        <taxon>Tracheophyta</taxon>
        <taxon>Spermatophyta</taxon>
        <taxon>Magnoliopsida</taxon>
        <taxon>eudicotyledons</taxon>
        <taxon>Gunneridae</taxon>
        <taxon>Pentapetalae</taxon>
        <taxon>rosids</taxon>
        <taxon>fabids</taxon>
        <taxon>Malpighiales</taxon>
        <taxon>Salicaceae</taxon>
        <taxon>Saliceae</taxon>
        <taxon>Populus</taxon>
    </lineage>
</organism>
<feature type="coiled-coil region" evidence="8">
    <location>
        <begin position="157"/>
        <end position="191"/>
    </location>
</feature>
<evidence type="ECO:0000256" key="3">
    <source>
        <dbReference type="ARBA" id="ARBA00022692"/>
    </source>
</evidence>
<feature type="compositionally biased region" description="Low complexity" evidence="9">
    <location>
        <begin position="8"/>
        <end position="36"/>
    </location>
</feature>
<evidence type="ECO:0000256" key="5">
    <source>
        <dbReference type="ARBA" id="ARBA00023054"/>
    </source>
</evidence>
<feature type="compositionally biased region" description="Gly residues" evidence="9">
    <location>
        <begin position="1708"/>
        <end position="1717"/>
    </location>
</feature>
<feature type="compositionally biased region" description="Basic residues" evidence="9">
    <location>
        <begin position="643"/>
        <end position="654"/>
    </location>
</feature>
<feature type="compositionally biased region" description="Basic and acidic residues" evidence="9">
    <location>
        <begin position="313"/>
        <end position="337"/>
    </location>
</feature>
<dbReference type="FunFam" id="1.10.245.10:FF:000003">
    <property type="entry name" value="Zinc finger CCCH domain-containing protein 19"/>
    <property type="match status" value="1"/>
</dbReference>
<dbReference type="SMART" id="SM00151">
    <property type="entry name" value="SWIB"/>
    <property type="match status" value="1"/>
</dbReference>
<feature type="compositionally biased region" description="Polar residues" evidence="9">
    <location>
        <begin position="1089"/>
        <end position="1104"/>
    </location>
</feature>
<comment type="caution">
    <text evidence="13">The sequence shown here is derived from an EMBL/GenBank/DDBJ whole genome shotgun (WGS) entry which is preliminary data.</text>
</comment>
<evidence type="ECO:0000259" key="11">
    <source>
        <dbReference type="PROSITE" id="PS51360"/>
    </source>
</evidence>
<sequence>METEEKGNSINLSSSSIKLENESNLTTTITTATTDTESVPELHDSQLNGADTELQQQPQPPQSQTETTVLDKSDAQDFVLGESQSVSLHPLVVEGGEGEEVAEATYESEEIEAPQEDVEKEVENRDLVAKEARNEDVNGNANAGNNEMETETGTEGVADVEAKLETLSQEVETVEAEVTEVKEKLEVAENMEKKDAVEEIKEDADVVDKVEMDNVVEEAETVRVKEEEEGAEKTGISGVGGEVEAVEQKEVTDFAEEGKVEKTEVADVAGEMEAVELIEMTEIVEEENVERIEANEEEQKQPAQQVEMTDIAEETREDEKNEMTDIEEMKVAEKIETTDVAGGMEEAINEDGEMKETEMIDVAEEGYKEEDTKVEMAEKENEAEDMLDEMEGEMKETEMIDVAEESDKEEDAKVEMAEKENEAEDMLDEIEGAEEEVEKVGRSGGGGKRKRQKNAKAPSRATSKKKTEEDVCFICFDGGVVLRLIILPVLIEMRLSFALKVDGIVNSYVKYSHFPLCSFSFSEVGIYVATVRRMPTICAIHVPFHCARDALKMLSSYVYEGQVDFDDKSSWEFLFKDYWTDLKERLSLTPEELARAKNPWKGSDSHAGKQELADELYDVHNGGSGSGSGSGPESSENAEVTTSKRRKPKKRLRSRAKDRDSPGSSSWAGGESADESVEWASKELLEFVMHLKNGDKSACSQFDVQALLLEYIKRNKLRDPRRKSQIICDSRLENLFGKPRVGHFEMLKLLESHFLLKDDSQADDLQGSVVDTEANQLEADGNSDALMKASKDKRRRSRKKGEGRGLQSNIDDYAAIDMHNINLIYLRRSLLEDLIEDTEAFYNKVVGSFVRIRISGSAQKQDLYRLVQIIGTSKAAEPYRVGKKMTNFMLEILNLNKTELVSIDIISNQEFTEDECKRLRQSIKCGLINRLTVGDIQEKAMAIQAVRVQDLLEAEITRFSHLCDRASDMGHRKEYPLLLKSYQQLFLFYSILLFACHYHFMSCFTIWTYDGRECVEKLQLLKTPEERQRRLEEIPEIHADPNMDPSHESDEDESETEDKRQENSLRRRGGGFSRRGREQISPRKGGFASNDTWGGSRSYSSMNREPSRNMTDKGFSNEGDDFGVGESANENLWGQGREKPTQQSQSWEMPKIASNASQARNSTVISESVPRVAPEISPATPSTVVAQSTAKVNESEKIWHYKDPSGKIQGPFSMVQLRKWSNTGYFPADLSIWRNTETKDDSMLLTDALSGNFQSDPPAVDNSFPKTQLVQSPHLPSSYTGNIAQAAPAPVEVPKYSTDRWGSGTNLPSPTPGQTATSLTKEQVFESQWTSTQSQPVGSVLGANQSSGDNVEQQHATVISGTPKMSHEVSPVPKLETGMLPSSSIAPQMHSQSMLTGGSPRVLVNSHLHSALDTTGASVNAAVDIRSLQNLVQPVTSGNSHVGTHGWAGSISRPEMNASHAAVTGTGSQAWGSIQSHKAEANNLASMPSQPSTYANWSNAPASVQNPTSSLATGNPSGVSPVTGTGTNPWRAPVPGPSSIQPSAPSSRPWGMGITENQSTTPRQGSENQNIGWGAIPGNQNMGWGVSLPANSNQCWVAPGQVPATGNVKPVWVGPVQGQAPGNANPGWGAPVQGQAPGNAFSGWGPSGQGPAPTNANTAWVPLSQGPPPPGNANTNWAVPTGNAGPWGSDMNQIGDRFSSPKERGSHGGDSGHGGGKPWNRQSSFGRSGDSPRPSFKGQRAHGCMSSHSVNSLSECTSRVVRSGVNSAIFFAKSRAINPSSSSSFGNRFDYRHISQLVRPNNNKRAFLVDTLALVRGLEAQGVPSKQAEAITAAITEVLNDSLENVANSFVSKAEMQKSEMIQDSNLSKFKSEVQSSQEHHFSLLQRETEKLRGDIDKMRSELRYEIDKVTAGQRLDLNLERGRIRDELANQNAETTNLTNKLDREIHALRAHLEAAKYDVIKYCIGTLVSICAVGIATVRILL</sequence>
<dbReference type="EMBL" id="JAAWWB010000017">
    <property type="protein sequence ID" value="KAG6762902.1"/>
    <property type="molecule type" value="Genomic_DNA"/>
</dbReference>
<comment type="subcellular location">
    <subcellularLocation>
        <location evidence="2">Membrane</location>
    </subcellularLocation>
    <subcellularLocation>
        <location evidence="1">Mitochondrion</location>
    </subcellularLocation>
</comment>
<feature type="region of interest" description="Disordered" evidence="9">
    <location>
        <begin position="294"/>
        <end position="356"/>
    </location>
</feature>
<feature type="domain" description="GYF" evidence="10">
    <location>
        <begin position="1196"/>
        <end position="1250"/>
    </location>
</feature>
<dbReference type="GO" id="GO:0016020">
    <property type="term" value="C:membrane"/>
    <property type="evidence" value="ECO:0007669"/>
    <property type="project" value="UniProtKB-SubCell"/>
</dbReference>
<feature type="region of interest" description="Disordered" evidence="9">
    <location>
        <begin position="1033"/>
        <end position="1166"/>
    </location>
</feature>
<dbReference type="CDD" id="cd00072">
    <property type="entry name" value="GYF"/>
    <property type="match status" value="1"/>
</dbReference>
<feature type="compositionally biased region" description="Basic and acidic residues" evidence="9">
    <location>
        <begin position="121"/>
        <end position="136"/>
    </location>
</feature>
<accession>A0A8X7Z8M8</accession>
<dbReference type="FunFam" id="1.20.5.340:FF:000029">
    <property type="entry name" value="Coiled-coil domain-containing protein 90-like"/>
    <property type="match status" value="1"/>
</dbReference>
<evidence type="ECO:0000259" key="12">
    <source>
        <dbReference type="PROSITE" id="PS51925"/>
    </source>
</evidence>
<evidence type="ECO:0000256" key="4">
    <source>
        <dbReference type="ARBA" id="ARBA00022989"/>
    </source>
</evidence>
<feature type="region of interest" description="Disordered" evidence="9">
    <location>
        <begin position="1"/>
        <end position="73"/>
    </location>
</feature>
<dbReference type="SMART" id="SM00444">
    <property type="entry name" value="GYF"/>
    <property type="match status" value="1"/>
</dbReference>
<dbReference type="PANTHER" id="PTHR46695:SF5">
    <property type="entry name" value="RNA POLYMERASE-ASSOCIATED PROTEIN RTF1 HOMOLOG"/>
    <property type="match status" value="1"/>
</dbReference>
<dbReference type="GO" id="GO:0003677">
    <property type="term" value="F:DNA binding"/>
    <property type="evidence" value="ECO:0007669"/>
    <property type="project" value="InterPro"/>
</dbReference>
<dbReference type="OrthoDB" id="843121at2759"/>
<dbReference type="Pfam" id="PF25980">
    <property type="entry name" value="NERD_plant"/>
    <property type="match status" value="1"/>
</dbReference>
<dbReference type="PROSITE" id="PS50829">
    <property type="entry name" value="GYF"/>
    <property type="match status" value="1"/>
</dbReference>
<feature type="region of interest" description="Disordered" evidence="9">
    <location>
        <begin position="1485"/>
        <end position="1567"/>
    </location>
</feature>